<name>A0ABW3YYF3_MYCRA</name>
<dbReference type="InterPro" id="IPR050789">
    <property type="entry name" value="Diverse_Enzym_Activities"/>
</dbReference>
<dbReference type="PANTHER" id="PTHR43283:SF7">
    <property type="entry name" value="BETA-LACTAMASE-RELATED DOMAIN-CONTAINING PROTEIN"/>
    <property type="match status" value="1"/>
</dbReference>
<proteinExistence type="predicted"/>
<dbReference type="InterPro" id="IPR012338">
    <property type="entry name" value="Beta-lactam/transpept-like"/>
</dbReference>
<protein>
    <submittedName>
        <fullName evidence="2">Serine hydrolase domain-containing protein</fullName>
        <ecNumber evidence="2">3.-.-.-</ecNumber>
    </submittedName>
</protein>
<dbReference type="EC" id="3.-.-.-" evidence="2"/>
<comment type="caution">
    <text evidence="2">The sequence shown here is derived from an EMBL/GenBank/DDBJ whole genome shotgun (WGS) entry which is preliminary data.</text>
</comment>
<dbReference type="RefSeq" id="WP_374836105.1">
    <property type="nucleotide sequence ID" value="NZ_JBHEEW010000002.1"/>
</dbReference>
<dbReference type="EMBL" id="JBHTNF010000008">
    <property type="protein sequence ID" value="MFD1328992.1"/>
    <property type="molecule type" value="Genomic_DNA"/>
</dbReference>
<keyword evidence="2" id="KW-0378">Hydrolase</keyword>
<evidence type="ECO:0000313" key="3">
    <source>
        <dbReference type="Proteomes" id="UP001597173"/>
    </source>
</evidence>
<dbReference type="SUPFAM" id="SSF56601">
    <property type="entry name" value="beta-lactamase/transpeptidase-like"/>
    <property type="match status" value="1"/>
</dbReference>
<accession>A0ABW3YYF3</accession>
<feature type="domain" description="Beta-lactamase-related" evidence="1">
    <location>
        <begin position="85"/>
        <end position="379"/>
    </location>
</feature>
<organism evidence="2 3">
    <name type="scientific">Mycoplana ramosa</name>
    <name type="common">Mycoplana bullata</name>
    <dbReference type="NCBI Taxonomy" id="40837"/>
    <lineage>
        <taxon>Bacteria</taxon>
        <taxon>Pseudomonadati</taxon>
        <taxon>Pseudomonadota</taxon>
        <taxon>Alphaproteobacteria</taxon>
        <taxon>Hyphomicrobiales</taxon>
        <taxon>Rhizobiaceae</taxon>
        <taxon>Mycoplana</taxon>
    </lineage>
</organism>
<keyword evidence="3" id="KW-1185">Reference proteome</keyword>
<dbReference type="InterPro" id="IPR001466">
    <property type="entry name" value="Beta-lactam-related"/>
</dbReference>
<dbReference type="Proteomes" id="UP001597173">
    <property type="component" value="Unassembled WGS sequence"/>
</dbReference>
<gene>
    <name evidence="2" type="ORF">ACFQ33_13950</name>
</gene>
<reference evidence="3" key="1">
    <citation type="journal article" date="2019" name="Int. J. Syst. Evol. Microbiol.">
        <title>The Global Catalogue of Microorganisms (GCM) 10K type strain sequencing project: providing services to taxonomists for standard genome sequencing and annotation.</title>
        <authorList>
            <consortium name="The Broad Institute Genomics Platform"/>
            <consortium name="The Broad Institute Genome Sequencing Center for Infectious Disease"/>
            <person name="Wu L."/>
            <person name="Ma J."/>
        </authorList>
    </citation>
    <scope>NUCLEOTIDE SEQUENCE [LARGE SCALE GENOMIC DNA]</scope>
    <source>
        <strain evidence="3">CCUG 55609</strain>
    </source>
</reference>
<evidence type="ECO:0000259" key="1">
    <source>
        <dbReference type="Pfam" id="PF00144"/>
    </source>
</evidence>
<dbReference type="Pfam" id="PF00144">
    <property type="entry name" value="Beta-lactamase"/>
    <property type="match status" value="1"/>
</dbReference>
<evidence type="ECO:0000313" key="2">
    <source>
        <dbReference type="EMBL" id="MFD1328992.1"/>
    </source>
</evidence>
<dbReference type="GO" id="GO:0016787">
    <property type="term" value="F:hydrolase activity"/>
    <property type="evidence" value="ECO:0007669"/>
    <property type="project" value="UniProtKB-KW"/>
</dbReference>
<dbReference type="PANTHER" id="PTHR43283">
    <property type="entry name" value="BETA-LACTAMASE-RELATED"/>
    <property type="match status" value="1"/>
</dbReference>
<dbReference type="Gene3D" id="3.40.710.10">
    <property type="entry name" value="DD-peptidase/beta-lactamase superfamily"/>
    <property type="match status" value="1"/>
</dbReference>
<sequence length="393" mass="43261">MTSTFRDQHGFARSDVTLANWRTAPFNRWGFQNARDLVPTAEIRASRPDPEETIASEAFLATRVETDVEGAATVGEFLDYAHTDGFVVLRDGRIVAEHYAPHADVNARHLIFSISKSMTAIISGILEAQGVIDPDRLVTHYLPEAGGSAYGTCSYRDVLDMRVSLDFEEAYLDPLGAFARYRRATLWNPPEPGAPTETLASFLMTLPKAQRAHGGPFFYASPNSDLLGVIIERVTGRRFSDLMSELLWQPMGAKNDAYVTVDAIGTPRCAGGICMTARDLARVGELLRTGGAANGRQIVPESWIADMTTNGDHEAWVAGLNTMLPNGRYRSQWYQSGEADGAFCAIGIHGQWLYVDPSTKTVIVKQSSQPNPLDDELKQDIFAFFRLISAMAF</sequence>